<gene>
    <name evidence="7" type="ORF">F3Y22_tig00110764pilonHSYRG00007</name>
</gene>
<dbReference type="PANTHER" id="PTHR10209:SF865">
    <property type="entry name" value="1-AMINOCYCLOPROPANE-1-CARBOXYLATE OXIDASE HOMOLOG 1-LIKE"/>
    <property type="match status" value="1"/>
</dbReference>
<dbReference type="InterPro" id="IPR044861">
    <property type="entry name" value="IPNS-like_FE2OG_OXY"/>
</dbReference>
<dbReference type="GO" id="GO:0016491">
    <property type="term" value="F:oxidoreductase activity"/>
    <property type="evidence" value="ECO:0007669"/>
    <property type="project" value="UniProtKB-KW"/>
</dbReference>
<dbReference type="SUPFAM" id="SSF51197">
    <property type="entry name" value="Clavaminate synthase-like"/>
    <property type="match status" value="1"/>
</dbReference>
<dbReference type="EMBL" id="VEPZ02001101">
    <property type="protein sequence ID" value="KAE8694870.1"/>
    <property type="molecule type" value="Genomic_DNA"/>
</dbReference>
<evidence type="ECO:0000313" key="8">
    <source>
        <dbReference type="Proteomes" id="UP000436088"/>
    </source>
</evidence>
<evidence type="ECO:0000256" key="4">
    <source>
        <dbReference type="ARBA" id="ARBA00023004"/>
    </source>
</evidence>
<organism evidence="7 8">
    <name type="scientific">Hibiscus syriacus</name>
    <name type="common">Rose of Sharon</name>
    <dbReference type="NCBI Taxonomy" id="106335"/>
    <lineage>
        <taxon>Eukaryota</taxon>
        <taxon>Viridiplantae</taxon>
        <taxon>Streptophyta</taxon>
        <taxon>Embryophyta</taxon>
        <taxon>Tracheophyta</taxon>
        <taxon>Spermatophyta</taxon>
        <taxon>Magnoliopsida</taxon>
        <taxon>eudicotyledons</taxon>
        <taxon>Gunneridae</taxon>
        <taxon>Pentapetalae</taxon>
        <taxon>rosids</taxon>
        <taxon>malvids</taxon>
        <taxon>Malvales</taxon>
        <taxon>Malvaceae</taxon>
        <taxon>Malvoideae</taxon>
        <taxon>Hibiscus</taxon>
    </lineage>
</organism>
<accession>A0A6A2ZSQ5</accession>
<dbReference type="PANTHER" id="PTHR10209">
    <property type="entry name" value="OXIDOREDUCTASE, 2OG-FE II OXYGENASE FAMILY PROTEIN"/>
    <property type="match status" value="1"/>
</dbReference>
<evidence type="ECO:0000259" key="5">
    <source>
        <dbReference type="Pfam" id="PF03171"/>
    </source>
</evidence>
<dbReference type="GO" id="GO:0046872">
    <property type="term" value="F:metal ion binding"/>
    <property type="evidence" value="ECO:0007669"/>
    <property type="project" value="UniProtKB-KW"/>
</dbReference>
<feature type="domain" description="Non-haem dioxygenase N-terminal" evidence="6">
    <location>
        <begin position="64"/>
        <end position="164"/>
    </location>
</feature>
<comment type="caution">
    <text evidence="7">The sequence shown here is derived from an EMBL/GenBank/DDBJ whole genome shotgun (WGS) entry which is preliminary data.</text>
</comment>
<reference evidence="7" key="1">
    <citation type="submission" date="2019-09" db="EMBL/GenBank/DDBJ databases">
        <title>Draft genome information of white flower Hibiscus syriacus.</title>
        <authorList>
            <person name="Kim Y.-M."/>
        </authorList>
    </citation>
    <scope>NUCLEOTIDE SEQUENCE [LARGE SCALE GENOMIC DNA]</scope>
    <source>
        <strain evidence="7">YM2019G1</strain>
    </source>
</reference>
<dbReference type="AlphaFoldDB" id="A0A6A2ZSQ5"/>
<dbReference type="InterPro" id="IPR027443">
    <property type="entry name" value="IPNS-like_sf"/>
</dbReference>
<evidence type="ECO:0000256" key="2">
    <source>
        <dbReference type="ARBA" id="ARBA00022723"/>
    </source>
</evidence>
<feature type="domain" description="Isopenicillin N synthase-like Fe(2+) 2OG dioxygenase" evidence="5">
    <location>
        <begin position="206"/>
        <end position="255"/>
    </location>
</feature>
<dbReference type="InterPro" id="IPR026992">
    <property type="entry name" value="DIOX_N"/>
</dbReference>
<comment type="similarity">
    <text evidence="1">Belongs to the iron/ascorbate-dependent oxidoreductase family.</text>
</comment>
<evidence type="ECO:0000256" key="1">
    <source>
        <dbReference type="ARBA" id="ARBA00008056"/>
    </source>
</evidence>
<protein>
    <submittedName>
        <fullName evidence="7">2-oxoglutarate and Fe(II)-dependent oxygenase superfamily protein, putative isoform 1</fullName>
    </submittedName>
</protein>
<evidence type="ECO:0000313" key="7">
    <source>
        <dbReference type="EMBL" id="KAE8694870.1"/>
    </source>
</evidence>
<name>A0A6A2ZSQ5_HIBSY</name>
<evidence type="ECO:0000256" key="3">
    <source>
        <dbReference type="ARBA" id="ARBA00023002"/>
    </source>
</evidence>
<dbReference type="Proteomes" id="UP000436088">
    <property type="component" value="Unassembled WGS sequence"/>
</dbReference>
<sequence>MASQASTGYSRAKELKKFDETKAGVKGLIDAGTVNIPKMFIRPAEELSQEVIINSTHTNNNIQVPIVDLSGMEVDSRRKEMVDQIKIASTEWGIFQVTNHGIPLNVLDEMIDGVRMFNEQDLELKKEMYSRDTTKPVRFDSNTDLYTSKTADWRDTLFLSSFRSDLDPSKIPAVCRRLGETLFELLSEALGLRSDHLGSMGCGKGCSIVCHYYPPCPQPELTLGVKKHTDPGFLNVLLQNEINGLQALHKGQCSINELTSEADPPRYKDVLKEYYARFLSNSDGKSLTDYYKM</sequence>
<dbReference type="Pfam" id="PF14226">
    <property type="entry name" value="DIOX_N"/>
    <property type="match status" value="1"/>
</dbReference>
<proteinExistence type="inferred from homology"/>
<keyword evidence="4" id="KW-0408">Iron</keyword>
<evidence type="ECO:0000259" key="6">
    <source>
        <dbReference type="Pfam" id="PF14226"/>
    </source>
</evidence>
<keyword evidence="3" id="KW-0560">Oxidoreductase</keyword>
<keyword evidence="8" id="KW-1185">Reference proteome</keyword>
<dbReference type="Pfam" id="PF03171">
    <property type="entry name" value="2OG-FeII_Oxy"/>
    <property type="match status" value="1"/>
</dbReference>
<dbReference type="Gene3D" id="2.60.120.330">
    <property type="entry name" value="B-lactam Antibiotic, Isopenicillin N Synthase, Chain"/>
    <property type="match status" value="1"/>
</dbReference>
<keyword evidence="2" id="KW-0479">Metal-binding</keyword>